<proteinExistence type="predicted"/>
<comment type="caution">
    <text evidence="1">The sequence shown here is derived from an EMBL/GenBank/DDBJ whole genome shotgun (WGS) entry which is preliminary data.</text>
</comment>
<dbReference type="EMBL" id="VUJX02000002">
    <property type="protein sequence ID" value="KAL0940185.1"/>
    <property type="molecule type" value="Genomic_DNA"/>
</dbReference>
<organism evidence="1 2">
    <name type="scientific">Colletotrichum truncatum</name>
    <name type="common">Anthracnose fungus</name>
    <name type="synonym">Colletotrichum capsici</name>
    <dbReference type="NCBI Taxonomy" id="5467"/>
    <lineage>
        <taxon>Eukaryota</taxon>
        <taxon>Fungi</taxon>
        <taxon>Dikarya</taxon>
        <taxon>Ascomycota</taxon>
        <taxon>Pezizomycotina</taxon>
        <taxon>Sordariomycetes</taxon>
        <taxon>Hypocreomycetidae</taxon>
        <taxon>Glomerellales</taxon>
        <taxon>Glomerellaceae</taxon>
        <taxon>Colletotrichum</taxon>
        <taxon>Colletotrichum truncatum species complex</taxon>
    </lineage>
</organism>
<protein>
    <submittedName>
        <fullName evidence="1">Oxidoreductase</fullName>
    </submittedName>
</protein>
<gene>
    <name evidence="1" type="ORF">CTRU02_202948</name>
</gene>
<keyword evidence="2" id="KW-1185">Reference proteome</keyword>
<evidence type="ECO:0000313" key="1">
    <source>
        <dbReference type="EMBL" id="KAL0940185.1"/>
    </source>
</evidence>
<dbReference type="Proteomes" id="UP000805649">
    <property type="component" value="Unassembled WGS sequence"/>
</dbReference>
<sequence>MISRYVEEHLNPQGVGDARPTALQIIEDEGAVGALSGKAVLITGCSAGIGVETAKAMYRSGATLFLTARDLSKAQTALNDILQSNRVHLLEMHLESLASVRACAANFLSKSRTLNILICNAGMMTPSNLQTQDGFEAHFGINHLAHFLLFNLLQPALEAGATTNFSSRVVMLSSVAHRFSKLNLEDVNCEQNYDGMLAYGASKTANIWMANEVERKYSSRGIHAWSVHPGAVLTELDRNLSEKERAIDHVNPMKQKLAKTLGQGAATTVWAATAKALEGQGGGYLEDVQISKMWEPSNGQFSAGFASYAFDTTKAQALWDISSELIEL</sequence>
<accession>A0ACC3Z844</accession>
<name>A0ACC3Z844_COLTU</name>
<reference evidence="1 2" key="1">
    <citation type="journal article" date="2020" name="Phytopathology">
        <title>Genome Sequence Resources of Colletotrichum truncatum, C. plurivorum, C. musicola, and C. sojae: Four Species Pathogenic to Soybean (Glycine max).</title>
        <authorList>
            <person name="Rogerio F."/>
            <person name="Boufleur T.R."/>
            <person name="Ciampi-Guillardi M."/>
            <person name="Sukno S.A."/>
            <person name="Thon M.R."/>
            <person name="Massola Junior N.S."/>
            <person name="Baroncelli R."/>
        </authorList>
    </citation>
    <scope>NUCLEOTIDE SEQUENCE [LARGE SCALE GENOMIC DNA]</scope>
    <source>
        <strain evidence="1 2">CMES1059</strain>
    </source>
</reference>
<evidence type="ECO:0000313" key="2">
    <source>
        <dbReference type="Proteomes" id="UP000805649"/>
    </source>
</evidence>